<gene>
    <name evidence="2" type="ORF">LPB142_12535</name>
</gene>
<feature type="transmembrane region" description="Helical" evidence="1">
    <location>
        <begin position="296"/>
        <end position="319"/>
    </location>
</feature>
<feature type="transmembrane region" description="Helical" evidence="1">
    <location>
        <begin position="266"/>
        <end position="284"/>
    </location>
</feature>
<accession>A0A1D9MDU2</accession>
<name>A0A1D9MDU2_9RHOB</name>
<sequence length="406" mass="41259">MTLLNRLFGEGFRIFFLAAAGFGLVAALWWGLWLANLAPLPPTAAAPITLHGHEMIFGYGAAAIGGFFLTAVPNWTGAPAARSLFIAAVAGLWLAGRGASALSAELPPGLVAAASLAFLPVLGAKLLAQLLKRPKPQNLMFLGLIALMAGGEALVQAEWLGLGWGDAGRGLRVGLYAICAMIAVLGGRVTPAFTRNAMLREGVETGLPVSRRPLEAAGIAAAIGVAAATLLALPAPVTGAMALLAGAAQGARLVGWRSRWALRQPILWALHLGWALLGLGYLATGLAEFGLGDGFGALHLLGIGAVGTMTLAVMSRASLGHTGRALVAPRPVVWAYGLVAAAAAARWLAGAVPAAHEPLTLVTAALWCAAMALFLAALGPVLLGPRAVARAPVGPPPGARRPAVAK</sequence>
<feature type="transmembrane region" description="Helical" evidence="1">
    <location>
        <begin position="361"/>
        <end position="383"/>
    </location>
</feature>
<dbReference type="Proteomes" id="UP000176562">
    <property type="component" value="Chromosome"/>
</dbReference>
<keyword evidence="3" id="KW-1185">Reference proteome</keyword>
<feature type="transmembrane region" description="Helical" evidence="1">
    <location>
        <begin position="237"/>
        <end position="254"/>
    </location>
</feature>
<proteinExistence type="predicted"/>
<reference evidence="2 3" key="1">
    <citation type="submission" date="2016-10" db="EMBL/GenBank/DDBJ databases">
        <title>Rhodobacter sp. LPB0142, isolated from sea water.</title>
        <authorList>
            <person name="Kim E."/>
            <person name="Yi H."/>
        </authorList>
    </citation>
    <scope>NUCLEOTIDE SEQUENCE [LARGE SCALE GENOMIC DNA]</scope>
    <source>
        <strain evidence="2 3">LPB0142</strain>
    </source>
</reference>
<feature type="transmembrane region" description="Helical" evidence="1">
    <location>
        <begin position="55"/>
        <end position="72"/>
    </location>
</feature>
<organism evidence="2 3">
    <name type="scientific">Rhodobacter xanthinilyticus</name>
    <dbReference type="NCBI Taxonomy" id="1850250"/>
    <lineage>
        <taxon>Bacteria</taxon>
        <taxon>Pseudomonadati</taxon>
        <taxon>Pseudomonadota</taxon>
        <taxon>Alphaproteobacteria</taxon>
        <taxon>Rhodobacterales</taxon>
        <taxon>Rhodobacter group</taxon>
        <taxon>Rhodobacter</taxon>
    </lineage>
</organism>
<dbReference type="KEGG" id="rhp:LPB142_12535"/>
<keyword evidence="1" id="KW-0472">Membrane</keyword>
<keyword evidence="1" id="KW-0812">Transmembrane</keyword>
<feature type="transmembrane region" description="Helical" evidence="1">
    <location>
        <begin position="84"/>
        <end position="104"/>
    </location>
</feature>
<feature type="transmembrane region" description="Helical" evidence="1">
    <location>
        <begin position="173"/>
        <end position="193"/>
    </location>
</feature>
<dbReference type="RefSeq" id="WP_071166585.1">
    <property type="nucleotide sequence ID" value="NZ_CP017781.1"/>
</dbReference>
<feature type="transmembrane region" description="Helical" evidence="1">
    <location>
        <begin position="110"/>
        <end position="127"/>
    </location>
</feature>
<dbReference type="Pfam" id="PF05940">
    <property type="entry name" value="NnrS"/>
    <property type="match status" value="1"/>
</dbReference>
<evidence type="ECO:0000313" key="2">
    <source>
        <dbReference type="EMBL" id="AOZ70045.1"/>
    </source>
</evidence>
<protein>
    <submittedName>
        <fullName evidence="2">Short-chain dehydrogenase</fullName>
    </submittedName>
</protein>
<evidence type="ECO:0000256" key="1">
    <source>
        <dbReference type="SAM" id="Phobius"/>
    </source>
</evidence>
<evidence type="ECO:0000313" key="3">
    <source>
        <dbReference type="Proteomes" id="UP000176562"/>
    </source>
</evidence>
<dbReference type="EMBL" id="CP017781">
    <property type="protein sequence ID" value="AOZ70045.1"/>
    <property type="molecule type" value="Genomic_DNA"/>
</dbReference>
<dbReference type="AlphaFoldDB" id="A0A1D9MDU2"/>
<keyword evidence="1" id="KW-1133">Transmembrane helix</keyword>
<feature type="transmembrane region" description="Helical" evidence="1">
    <location>
        <begin position="214"/>
        <end position="231"/>
    </location>
</feature>
<feature type="transmembrane region" description="Helical" evidence="1">
    <location>
        <begin position="12"/>
        <end position="35"/>
    </location>
</feature>
<feature type="transmembrane region" description="Helical" evidence="1">
    <location>
        <begin position="139"/>
        <end position="161"/>
    </location>
</feature>
<dbReference type="InterPro" id="IPR010266">
    <property type="entry name" value="NnrS"/>
</dbReference>
<feature type="transmembrane region" description="Helical" evidence="1">
    <location>
        <begin position="331"/>
        <end position="349"/>
    </location>
</feature>
<dbReference type="STRING" id="1850250.LPB142_12535"/>